<name>A0AA39S8V0_ACESA</name>
<reference evidence="10" key="2">
    <citation type="submission" date="2023-06" db="EMBL/GenBank/DDBJ databases">
        <authorList>
            <person name="Swenson N.G."/>
            <person name="Wegrzyn J.L."/>
            <person name="Mcevoy S.L."/>
        </authorList>
    </citation>
    <scope>NUCLEOTIDE SEQUENCE</scope>
    <source>
        <strain evidence="10">NS2018</strain>
        <tissue evidence="10">Leaf</tissue>
    </source>
</reference>
<dbReference type="Pfam" id="PF08263">
    <property type="entry name" value="LRRNT_2"/>
    <property type="match status" value="1"/>
</dbReference>
<dbReference type="PANTHER" id="PTHR48060">
    <property type="entry name" value="DNA DAMAGE-REPAIR/TOLERATION PROTEIN DRT100"/>
    <property type="match status" value="1"/>
</dbReference>
<dbReference type="InterPro" id="IPR003591">
    <property type="entry name" value="Leu-rich_rpt_typical-subtyp"/>
</dbReference>
<dbReference type="SUPFAM" id="SSF56112">
    <property type="entry name" value="Protein kinase-like (PK-like)"/>
    <property type="match status" value="1"/>
</dbReference>
<dbReference type="Gene3D" id="3.80.10.10">
    <property type="entry name" value="Ribonuclease Inhibitor"/>
    <property type="match status" value="4"/>
</dbReference>
<comment type="caution">
    <text evidence="10">The sequence shown here is derived from an EMBL/GenBank/DDBJ whole genome shotgun (WGS) entry which is preliminary data.</text>
</comment>
<evidence type="ECO:0000256" key="4">
    <source>
        <dbReference type="ARBA" id="ARBA00022729"/>
    </source>
</evidence>
<dbReference type="InterPro" id="IPR053211">
    <property type="entry name" value="DNA_repair-toleration"/>
</dbReference>
<evidence type="ECO:0000259" key="9">
    <source>
        <dbReference type="Pfam" id="PF08263"/>
    </source>
</evidence>
<accession>A0AA39S8V0</accession>
<dbReference type="GO" id="GO:0016020">
    <property type="term" value="C:membrane"/>
    <property type="evidence" value="ECO:0007669"/>
    <property type="project" value="UniProtKB-SubCell"/>
</dbReference>
<dbReference type="InterPro" id="IPR013210">
    <property type="entry name" value="LRR_N_plant-typ"/>
</dbReference>
<evidence type="ECO:0000256" key="2">
    <source>
        <dbReference type="ARBA" id="ARBA00022614"/>
    </source>
</evidence>
<dbReference type="Proteomes" id="UP001168877">
    <property type="component" value="Unassembled WGS sequence"/>
</dbReference>
<dbReference type="InterPro" id="IPR032675">
    <property type="entry name" value="LRR_dom_sf"/>
</dbReference>
<dbReference type="GO" id="GO:0099402">
    <property type="term" value="P:plant organ development"/>
    <property type="evidence" value="ECO:0007669"/>
    <property type="project" value="UniProtKB-ARBA"/>
</dbReference>
<dbReference type="SUPFAM" id="SSF52058">
    <property type="entry name" value="L domain-like"/>
    <property type="match status" value="1"/>
</dbReference>
<evidence type="ECO:0000313" key="10">
    <source>
        <dbReference type="EMBL" id="KAK0589642.1"/>
    </source>
</evidence>
<protein>
    <recommendedName>
        <fullName evidence="9">Leucine-rich repeat-containing N-terminal plant-type domain-containing protein</fullName>
    </recommendedName>
</protein>
<dbReference type="Gene3D" id="1.10.510.10">
    <property type="entry name" value="Transferase(Phosphotransferase) domain 1"/>
    <property type="match status" value="1"/>
</dbReference>
<evidence type="ECO:0000256" key="7">
    <source>
        <dbReference type="ARBA" id="ARBA00023136"/>
    </source>
</evidence>
<keyword evidence="6" id="KW-1133">Transmembrane helix</keyword>
<sequence length="529" mass="58633">METNCFLSVLILCFLLHCSISWSLTDITIDEDTILTLKTRIAYDPNNVLATNWSRNTFVCNWIGITCGVRHHRVVALNISHLGFTGTVPSQLGNLSFLAFLDISNNSFYGSLPYELARLHRLKYVNFNHNQLSGEIPHEIGNLHNLEVLMLADNYLVGIIPAPIFNISRLNMLAIGNNTLSGSLPSSNVLGLPNLELLELTFNNFSGTFPSFITNSSKLKYLEMGVNSFSGLIPITIGNSLTNLEWLGLAFNYFTSSTPDLSFLTSLSNSKNLRAVVLSANPLNGFLPGSIGNLSVSLDSIYIKSCNISGSIPKEIGNLKNLMMLELSRNELAGLIPSTLKNLQNLQGYLATLRLLLLGSNRLTSVIPSSLWKLKDILHLNLSSNSLTGTLPLDFGNMKVVIDVDLSKNHLTEYGREGKVSRKGDVYSYGIMLMETFTKKKPTDDIFNGEMSLRRWVGESLNRSIMEVVDHDLLLGEDVHFPAREQCLLSILSLAMDCTIDLPENRINIKNVVTRLTKIRATFLATRGE</sequence>
<keyword evidence="7" id="KW-0472">Membrane</keyword>
<keyword evidence="5" id="KW-0677">Repeat</keyword>
<dbReference type="GO" id="GO:0009653">
    <property type="term" value="P:anatomical structure morphogenesis"/>
    <property type="evidence" value="ECO:0007669"/>
    <property type="project" value="UniProtKB-ARBA"/>
</dbReference>
<dbReference type="FunFam" id="3.80.10.10:FF:000095">
    <property type="entry name" value="LRR receptor-like serine/threonine-protein kinase GSO1"/>
    <property type="match status" value="1"/>
</dbReference>
<dbReference type="InterPro" id="IPR011009">
    <property type="entry name" value="Kinase-like_dom_sf"/>
</dbReference>
<keyword evidence="11" id="KW-1185">Reference proteome</keyword>
<evidence type="ECO:0000313" key="11">
    <source>
        <dbReference type="Proteomes" id="UP001168877"/>
    </source>
</evidence>
<keyword evidence="3" id="KW-0812">Transmembrane</keyword>
<reference evidence="10" key="1">
    <citation type="journal article" date="2022" name="Plant J.">
        <title>Strategies of tolerance reflected in two North American maple genomes.</title>
        <authorList>
            <person name="McEvoy S.L."/>
            <person name="Sezen U.U."/>
            <person name="Trouern-Trend A."/>
            <person name="McMahon S.M."/>
            <person name="Schaberg P.G."/>
            <person name="Yang J."/>
            <person name="Wegrzyn J.L."/>
            <person name="Swenson N.G."/>
        </authorList>
    </citation>
    <scope>NUCLEOTIDE SEQUENCE</scope>
    <source>
        <strain evidence="10">NS2018</strain>
    </source>
</reference>
<organism evidence="10 11">
    <name type="scientific">Acer saccharum</name>
    <name type="common">Sugar maple</name>
    <dbReference type="NCBI Taxonomy" id="4024"/>
    <lineage>
        <taxon>Eukaryota</taxon>
        <taxon>Viridiplantae</taxon>
        <taxon>Streptophyta</taxon>
        <taxon>Embryophyta</taxon>
        <taxon>Tracheophyta</taxon>
        <taxon>Spermatophyta</taxon>
        <taxon>Magnoliopsida</taxon>
        <taxon>eudicotyledons</taxon>
        <taxon>Gunneridae</taxon>
        <taxon>Pentapetalae</taxon>
        <taxon>rosids</taxon>
        <taxon>malvids</taxon>
        <taxon>Sapindales</taxon>
        <taxon>Sapindaceae</taxon>
        <taxon>Hippocastanoideae</taxon>
        <taxon>Acereae</taxon>
        <taxon>Acer</taxon>
    </lineage>
</organism>
<feature type="domain" description="Leucine-rich repeat-containing N-terminal plant-type" evidence="9">
    <location>
        <begin position="30"/>
        <end position="67"/>
    </location>
</feature>
<dbReference type="FunFam" id="3.80.10.10:FF:000400">
    <property type="entry name" value="Nuclear pore complex protein NUP107"/>
    <property type="match status" value="1"/>
</dbReference>
<comment type="subcellular location">
    <subcellularLocation>
        <location evidence="1">Membrane</location>
        <topology evidence="1">Single-pass membrane protein</topology>
    </subcellularLocation>
</comment>
<dbReference type="EMBL" id="JAUESC010000381">
    <property type="protein sequence ID" value="KAK0589642.1"/>
    <property type="molecule type" value="Genomic_DNA"/>
</dbReference>
<dbReference type="PANTHER" id="PTHR48060:SF21">
    <property type="entry name" value="L DOMAIN-LIKE PROTEIN"/>
    <property type="match status" value="1"/>
</dbReference>
<gene>
    <name evidence="10" type="ORF">LWI29_016707</name>
</gene>
<proteinExistence type="predicted"/>
<dbReference type="InterPro" id="IPR001611">
    <property type="entry name" value="Leu-rich_rpt"/>
</dbReference>
<feature type="signal peptide" evidence="8">
    <location>
        <begin position="1"/>
        <end position="21"/>
    </location>
</feature>
<dbReference type="AlphaFoldDB" id="A0AA39S8V0"/>
<evidence type="ECO:0000256" key="6">
    <source>
        <dbReference type="ARBA" id="ARBA00022989"/>
    </source>
</evidence>
<evidence type="ECO:0000256" key="5">
    <source>
        <dbReference type="ARBA" id="ARBA00022737"/>
    </source>
</evidence>
<keyword evidence="4 8" id="KW-0732">Signal</keyword>
<evidence type="ECO:0000256" key="3">
    <source>
        <dbReference type="ARBA" id="ARBA00022692"/>
    </source>
</evidence>
<evidence type="ECO:0000256" key="8">
    <source>
        <dbReference type="SAM" id="SignalP"/>
    </source>
</evidence>
<dbReference type="Pfam" id="PF00560">
    <property type="entry name" value="LRR_1"/>
    <property type="match status" value="7"/>
</dbReference>
<dbReference type="SMART" id="SM00369">
    <property type="entry name" value="LRR_TYP"/>
    <property type="match status" value="5"/>
</dbReference>
<keyword evidence="2" id="KW-0433">Leucine-rich repeat</keyword>
<feature type="chain" id="PRO_5041447167" description="Leucine-rich repeat-containing N-terminal plant-type domain-containing protein" evidence="8">
    <location>
        <begin position="22"/>
        <end position="529"/>
    </location>
</feature>
<evidence type="ECO:0000256" key="1">
    <source>
        <dbReference type="ARBA" id="ARBA00004167"/>
    </source>
</evidence>